<accession>Q0ZC68</accession>
<sequence>RTPVFCPWAAPAQHTLVRAGQRRRTLRRPAPHTPIHTRATVKGAPQTTLGERKDTGSFPGGRQTGKQGGSDGARFGSRGDRSPGARGGERLVGGAAFRPLLQHPQTPTEEAAQP</sequence>
<name>Q0ZC68_GRYPE</name>
<feature type="non-terminal residue" evidence="2">
    <location>
        <position position="1"/>
    </location>
</feature>
<organism evidence="2">
    <name type="scientific">Gryllus pennsylvanicus</name>
    <name type="common">Fall field cricket</name>
    <dbReference type="NCBI Taxonomy" id="51074"/>
    <lineage>
        <taxon>Eukaryota</taxon>
        <taxon>Metazoa</taxon>
        <taxon>Ecdysozoa</taxon>
        <taxon>Arthropoda</taxon>
        <taxon>Hexapoda</taxon>
        <taxon>Insecta</taxon>
        <taxon>Pterygota</taxon>
        <taxon>Neoptera</taxon>
        <taxon>Polyneoptera</taxon>
        <taxon>Orthoptera</taxon>
        <taxon>Ensifera</taxon>
        <taxon>Gryllidea</taxon>
        <taxon>Grylloidea</taxon>
        <taxon>Gryllidae</taxon>
        <taxon>Gryllinae</taxon>
        <taxon>Gryllus</taxon>
    </lineage>
</organism>
<feature type="compositionally biased region" description="Gly residues" evidence="1">
    <location>
        <begin position="58"/>
        <end position="71"/>
    </location>
</feature>
<dbReference type="AlphaFoldDB" id="Q0ZC68"/>
<protein>
    <submittedName>
        <fullName evidence="2">Putative accessory gland protein</fullName>
    </submittedName>
</protein>
<dbReference type="EMBL" id="DQ630802">
    <property type="protein sequence ID" value="ABG01760.1"/>
    <property type="molecule type" value="mRNA"/>
</dbReference>
<feature type="non-terminal residue" evidence="2">
    <location>
        <position position="114"/>
    </location>
</feature>
<evidence type="ECO:0000313" key="2">
    <source>
        <dbReference type="EMBL" id="ABG01760.1"/>
    </source>
</evidence>
<gene>
    <name evidence="2" type="ORF">AG-0141F-Gp</name>
</gene>
<evidence type="ECO:0000256" key="1">
    <source>
        <dbReference type="SAM" id="MobiDB-lite"/>
    </source>
</evidence>
<proteinExistence type="evidence at transcript level"/>
<feature type="region of interest" description="Disordered" evidence="1">
    <location>
        <begin position="18"/>
        <end position="114"/>
    </location>
</feature>
<feature type="compositionally biased region" description="Basic residues" evidence="1">
    <location>
        <begin position="20"/>
        <end position="30"/>
    </location>
</feature>
<reference evidence="2" key="1">
    <citation type="journal article" date="2006" name="Mol. Biol. Evol.">
        <title>Molecular evolution of seminal proteins in field crickets.</title>
        <authorList>
            <person name="Andres J.A."/>
            <person name="Maroja L.S."/>
            <person name="Bogdanowicz S.M."/>
            <person name="Swanson W.J."/>
            <person name="Harrison R.G."/>
        </authorList>
    </citation>
    <scope>NUCLEOTIDE SEQUENCE</scope>
</reference>
<feature type="compositionally biased region" description="Basic and acidic residues" evidence="1">
    <location>
        <begin position="77"/>
        <end position="89"/>
    </location>
</feature>